<keyword evidence="2 7" id="KW-0813">Transport</keyword>
<dbReference type="InterPro" id="IPR023997">
    <property type="entry name" value="TonB-dep_OMP_SusC/RagA_CS"/>
</dbReference>
<name>A0ABR7TJ11_9BACT</name>
<feature type="domain" description="Secretin/TonB short N-terminal" evidence="8">
    <location>
        <begin position="44"/>
        <end position="95"/>
    </location>
</feature>
<comment type="subcellular location">
    <subcellularLocation>
        <location evidence="1 7">Cell outer membrane</location>
        <topology evidence="1 7">Multi-pass membrane protein</topology>
    </subcellularLocation>
</comment>
<dbReference type="InterPro" id="IPR008969">
    <property type="entry name" value="CarboxyPept-like_regulatory"/>
</dbReference>
<dbReference type="PROSITE" id="PS52016">
    <property type="entry name" value="TONB_DEPENDENT_REC_3"/>
    <property type="match status" value="1"/>
</dbReference>
<evidence type="ECO:0000256" key="4">
    <source>
        <dbReference type="ARBA" id="ARBA00022692"/>
    </source>
</evidence>
<keyword evidence="3 7" id="KW-1134">Transmembrane beta strand</keyword>
<dbReference type="SMART" id="SM00965">
    <property type="entry name" value="STN"/>
    <property type="match status" value="1"/>
</dbReference>
<dbReference type="InterPro" id="IPR039426">
    <property type="entry name" value="TonB-dep_rcpt-like"/>
</dbReference>
<dbReference type="Gene3D" id="2.170.130.10">
    <property type="entry name" value="TonB-dependent receptor, plug domain"/>
    <property type="match status" value="1"/>
</dbReference>
<gene>
    <name evidence="9" type="ORF">ICL07_03380</name>
</gene>
<dbReference type="InterPro" id="IPR012910">
    <property type="entry name" value="Plug_dom"/>
</dbReference>
<dbReference type="InterPro" id="IPR023996">
    <property type="entry name" value="TonB-dep_OMP_SusC/RagA"/>
</dbReference>
<evidence type="ECO:0000256" key="7">
    <source>
        <dbReference type="PROSITE-ProRule" id="PRU01360"/>
    </source>
</evidence>
<sequence length="1122" mass="123146">MKLLVPLLLLIILQVRAYGQNIRISEKDVPLERVLKQIKEQSGYDLMYNRDLVRGVGNVSLQVKDVTVEQAMRQCLEGLPLTFIIDNRTILIRGKKAAAEQPAGLVKGRVVSDKTGEGIPGATIMVKGKQIMTVTDATGNFSIAATENAVIVVSYIGFEKKETVSDGGPLEIRIKESSESMKEVVVTGYGQVLRKDLTGAIGSVKMSDLQKAPVRSFEEALAGRVAGVEVSSADGRPGAAVKIVVRGNNSVTQDNSPLYVIDGFPMENPDNNAINPSEIASIEVLKDASSTAIYGARGANGVILITTKKGKEGKPVVTYNGYYGIQENTRKIKLMDGYEFVKYQLERDPAIAQAVYLTDGRTLEDYRNVKGTDLQDEVFRVKPMQNHFLSITGGSALTRYAISGSVLNQDGIIINSGYNRAQARVNLEQTISKKLRIGVNANFSHLKRYGANPSAGTGAVYSSNLMYSIWGYRPVSGNPGTELLEDEVDAAVDPLGDLRFNPLFTVRNELRETASDILLANGYGEYDLGRYLKLRVSGGVTREKVRADVFNNSKTISGSPLTPTGKNNGVNGSVIFTERNSYLNENTLTFNKTLGDIHQVNAVAGFTVQGNKSALYGAAANQVPNENLGTAGLDEGTPVSITSMSSSYALASFLGRVNYSLLSKYLFTVSMRADGSSKFPAGNKWGYFPSGSVAWRLSEEAFMKPLQFVSNAKIRASYGVTGNNRVSDFAYLSAITLPSSIGYSFNNQPVKASIISSLGNKGLKWESTGQVNLGLDLGFFEQRIILEMDVYQKITSNLLLNAQLPYSTGFTNAFKNIGKVQNRGLELTLTTDNIRKNQFTWSSSFNISFNKNKLLQLADNQNNLLTLLPWNLDYSKVPLYIAEIGQPIARFYGYIWEGNYQYGDFDKTPAGGYVLKAGIPTYNTNRAVTQPGDVKYKDVNGDGVVNSLDRTVIGNPNPDFIGGFSNNLTYHGFDLNLFFQFAVGQDVFNANRIIFEGAGRIHQNMYATYLDRWTPENQNNKYYRVNGAGPTDFGYSTRVVEDGSYLRLKTVALGYTFPEKMLKRAKISNLRVYASAQNLLTWTKYQGFDPEVSVFESALTPGFDYSAYPRARTITFGVNLSL</sequence>
<reference evidence="9 10" key="1">
    <citation type="submission" date="2020-09" db="EMBL/GenBank/DDBJ databases">
        <title>Genome sequences of type strains of Chitinophaga qingshengii and Chitinophaga varians.</title>
        <authorList>
            <person name="Kittiwongwattana C."/>
        </authorList>
    </citation>
    <scope>NUCLEOTIDE SEQUENCE [LARGE SCALE GENOMIC DNA]</scope>
    <source>
        <strain evidence="9 10">JCM 30026</strain>
    </source>
</reference>
<evidence type="ECO:0000256" key="3">
    <source>
        <dbReference type="ARBA" id="ARBA00022452"/>
    </source>
</evidence>
<dbReference type="InterPro" id="IPR037066">
    <property type="entry name" value="Plug_dom_sf"/>
</dbReference>
<dbReference type="EMBL" id="JACVFC010000001">
    <property type="protein sequence ID" value="MBC9929399.1"/>
    <property type="molecule type" value="Genomic_DNA"/>
</dbReference>
<dbReference type="Gene3D" id="2.60.40.1120">
    <property type="entry name" value="Carboxypeptidase-like, regulatory domain"/>
    <property type="match status" value="1"/>
</dbReference>
<dbReference type="InterPro" id="IPR011662">
    <property type="entry name" value="Secretin/TonB_short_N"/>
</dbReference>
<dbReference type="InterPro" id="IPR036942">
    <property type="entry name" value="Beta-barrel_TonB_sf"/>
</dbReference>
<protein>
    <submittedName>
        <fullName evidence="9">TonB-dependent receptor</fullName>
    </submittedName>
</protein>
<evidence type="ECO:0000256" key="1">
    <source>
        <dbReference type="ARBA" id="ARBA00004571"/>
    </source>
</evidence>
<evidence type="ECO:0000313" key="10">
    <source>
        <dbReference type="Proteomes" id="UP000659124"/>
    </source>
</evidence>
<dbReference type="Proteomes" id="UP000659124">
    <property type="component" value="Unassembled WGS sequence"/>
</dbReference>
<dbReference type="NCBIfam" id="TIGR04057">
    <property type="entry name" value="SusC_RagA_signa"/>
    <property type="match status" value="1"/>
</dbReference>
<dbReference type="Pfam" id="PF07715">
    <property type="entry name" value="Plug"/>
    <property type="match status" value="1"/>
</dbReference>
<comment type="similarity">
    <text evidence="7">Belongs to the TonB-dependent receptor family.</text>
</comment>
<evidence type="ECO:0000256" key="2">
    <source>
        <dbReference type="ARBA" id="ARBA00022448"/>
    </source>
</evidence>
<comment type="caution">
    <text evidence="9">The sequence shown here is derived from an EMBL/GenBank/DDBJ whole genome shotgun (WGS) entry which is preliminary data.</text>
</comment>
<dbReference type="Pfam" id="PF13715">
    <property type="entry name" value="CarbopepD_reg_2"/>
    <property type="match status" value="1"/>
</dbReference>
<evidence type="ECO:0000256" key="5">
    <source>
        <dbReference type="ARBA" id="ARBA00023136"/>
    </source>
</evidence>
<dbReference type="SUPFAM" id="SSF49464">
    <property type="entry name" value="Carboxypeptidase regulatory domain-like"/>
    <property type="match status" value="1"/>
</dbReference>
<keyword evidence="10" id="KW-1185">Reference proteome</keyword>
<accession>A0ABR7TJ11</accession>
<keyword evidence="9" id="KW-0675">Receptor</keyword>
<proteinExistence type="inferred from homology"/>
<dbReference type="Gene3D" id="3.55.50.30">
    <property type="match status" value="1"/>
</dbReference>
<evidence type="ECO:0000313" key="9">
    <source>
        <dbReference type="EMBL" id="MBC9929399.1"/>
    </source>
</evidence>
<dbReference type="Gene3D" id="2.40.170.20">
    <property type="entry name" value="TonB-dependent receptor, beta-barrel domain"/>
    <property type="match status" value="1"/>
</dbReference>
<dbReference type="NCBIfam" id="TIGR04056">
    <property type="entry name" value="OMP_RagA_SusC"/>
    <property type="match status" value="1"/>
</dbReference>
<dbReference type="Pfam" id="PF07660">
    <property type="entry name" value="STN"/>
    <property type="match status" value="1"/>
</dbReference>
<dbReference type="SUPFAM" id="SSF56935">
    <property type="entry name" value="Porins"/>
    <property type="match status" value="1"/>
</dbReference>
<keyword evidence="6 7" id="KW-0998">Cell outer membrane</keyword>
<organism evidence="9 10">
    <name type="scientific">Chitinophaga qingshengii</name>
    <dbReference type="NCBI Taxonomy" id="1569794"/>
    <lineage>
        <taxon>Bacteria</taxon>
        <taxon>Pseudomonadati</taxon>
        <taxon>Bacteroidota</taxon>
        <taxon>Chitinophagia</taxon>
        <taxon>Chitinophagales</taxon>
        <taxon>Chitinophagaceae</taxon>
        <taxon>Chitinophaga</taxon>
    </lineage>
</organism>
<keyword evidence="5 7" id="KW-0472">Membrane</keyword>
<evidence type="ECO:0000259" key="8">
    <source>
        <dbReference type="SMART" id="SM00965"/>
    </source>
</evidence>
<evidence type="ECO:0000256" key="6">
    <source>
        <dbReference type="ARBA" id="ARBA00023237"/>
    </source>
</evidence>
<keyword evidence="4 7" id="KW-0812">Transmembrane</keyword>